<organism evidence="2 3">
    <name type="scientific">Rosa chinensis</name>
    <name type="common">China rose</name>
    <dbReference type="NCBI Taxonomy" id="74649"/>
    <lineage>
        <taxon>Eukaryota</taxon>
        <taxon>Viridiplantae</taxon>
        <taxon>Streptophyta</taxon>
        <taxon>Embryophyta</taxon>
        <taxon>Tracheophyta</taxon>
        <taxon>Spermatophyta</taxon>
        <taxon>Magnoliopsida</taxon>
        <taxon>eudicotyledons</taxon>
        <taxon>Gunneridae</taxon>
        <taxon>Pentapetalae</taxon>
        <taxon>rosids</taxon>
        <taxon>fabids</taxon>
        <taxon>Rosales</taxon>
        <taxon>Rosaceae</taxon>
        <taxon>Rosoideae</taxon>
        <taxon>Rosoideae incertae sedis</taxon>
        <taxon>Rosa</taxon>
    </lineage>
</organism>
<gene>
    <name evidence="2" type="ORF">RchiOBHm_Chr5g0012771</name>
</gene>
<feature type="chain" id="PRO_5015195638" evidence="1">
    <location>
        <begin position="22"/>
        <end position="52"/>
    </location>
</feature>
<feature type="signal peptide" evidence="1">
    <location>
        <begin position="1"/>
        <end position="21"/>
    </location>
</feature>
<sequence>MACISLFFLAFWFSFFRPISLFKDSSSPPPTISPSLGSLSSCIDLGFDSVLL</sequence>
<proteinExistence type="predicted"/>
<evidence type="ECO:0000313" key="2">
    <source>
        <dbReference type="EMBL" id="PRQ29332.1"/>
    </source>
</evidence>
<keyword evidence="1" id="KW-0732">Signal</keyword>
<evidence type="ECO:0000256" key="1">
    <source>
        <dbReference type="SAM" id="SignalP"/>
    </source>
</evidence>
<dbReference type="AlphaFoldDB" id="A0A2P6Q572"/>
<name>A0A2P6Q572_ROSCH</name>
<dbReference type="EMBL" id="PDCK01000043">
    <property type="protein sequence ID" value="PRQ29332.1"/>
    <property type="molecule type" value="Genomic_DNA"/>
</dbReference>
<reference evidence="2 3" key="1">
    <citation type="journal article" date="2018" name="Nat. Genet.">
        <title>The Rosa genome provides new insights in the design of modern roses.</title>
        <authorList>
            <person name="Bendahmane M."/>
        </authorList>
    </citation>
    <scope>NUCLEOTIDE SEQUENCE [LARGE SCALE GENOMIC DNA]</scope>
    <source>
        <strain evidence="3">cv. Old Blush</strain>
    </source>
</reference>
<keyword evidence="3" id="KW-1185">Reference proteome</keyword>
<evidence type="ECO:0000313" key="3">
    <source>
        <dbReference type="Proteomes" id="UP000238479"/>
    </source>
</evidence>
<dbReference type="Proteomes" id="UP000238479">
    <property type="component" value="Chromosome 5"/>
</dbReference>
<dbReference type="Gramene" id="PRQ29332">
    <property type="protein sequence ID" value="PRQ29332"/>
    <property type="gene ID" value="RchiOBHm_Chr5g0012771"/>
</dbReference>
<protein>
    <submittedName>
        <fullName evidence="2">Uncharacterized protein</fullName>
    </submittedName>
</protein>
<comment type="caution">
    <text evidence="2">The sequence shown here is derived from an EMBL/GenBank/DDBJ whole genome shotgun (WGS) entry which is preliminary data.</text>
</comment>
<accession>A0A2P6Q572</accession>